<dbReference type="EMBL" id="HBIX01005285">
    <property type="protein sequence ID" value="CAE0711452.1"/>
    <property type="molecule type" value="Transcribed_RNA"/>
</dbReference>
<evidence type="ECO:0000256" key="2">
    <source>
        <dbReference type="SAM" id="Phobius"/>
    </source>
</evidence>
<organism evidence="3">
    <name type="scientific">Pseudo-nitzschia australis</name>
    <dbReference type="NCBI Taxonomy" id="44445"/>
    <lineage>
        <taxon>Eukaryota</taxon>
        <taxon>Sar</taxon>
        <taxon>Stramenopiles</taxon>
        <taxon>Ochrophyta</taxon>
        <taxon>Bacillariophyta</taxon>
        <taxon>Bacillariophyceae</taxon>
        <taxon>Bacillariophycidae</taxon>
        <taxon>Bacillariales</taxon>
        <taxon>Bacillariaceae</taxon>
        <taxon>Pseudo-nitzschia</taxon>
    </lineage>
</organism>
<dbReference type="Pfam" id="PF13398">
    <property type="entry name" value="Peptidase_M50B"/>
    <property type="match status" value="1"/>
</dbReference>
<dbReference type="AlphaFoldDB" id="A0A7S4ACX2"/>
<feature type="transmembrane region" description="Helical" evidence="2">
    <location>
        <begin position="283"/>
        <end position="306"/>
    </location>
</feature>
<gene>
    <name evidence="3" type="ORF">PAUS00366_LOCUS4204</name>
</gene>
<feature type="transmembrane region" description="Helical" evidence="2">
    <location>
        <begin position="189"/>
        <end position="206"/>
    </location>
</feature>
<proteinExistence type="predicted"/>
<evidence type="ECO:0000256" key="1">
    <source>
        <dbReference type="SAM" id="MobiDB-lite"/>
    </source>
</evidence>
<dbReference type="PANTHER" id="PTHR33979:SF2">
    <property type="entry name" value="PEPTIDASE M50B-LIKE-DOMAIN-CONTAINING PROTEIN"/>
    <property type="match status" value="1"/>
</dbReference>
<feature type="transmembrane region" description="Helical" evidence="2">
    <location>
        <begin position="212"/>
        <end position="230"/>
    </location>
</feature>
<keyword evidence="2" id="KW-0812">Transmembrane</keyword>
<feature type="region of interest" description="Disordered" evidence="1">
    <location>
        <begin position="343"/>
        <end position="362"/>
    </location>
</feature>
<feature type="transmembrane region" description="Helical" evidence="2">
    <location>
        <begin position="237"/>
        <end position="257"/>
    </location>
</feature>
<feature type="transmembrane region" description="Helical" evidence="2">
    <location>
        <begin position="88"/>
        <end position="104"/>
    </location>
</feature>
<keyword evidence="2" id="KW-1133">Transmembrane helix</keyword>
<feature type="compositionally biased region" description="Polar residues" evidence="1">
    <location>
        <begin position="19"/>
        <end position="30"/>
    </location>
</feature>
<accession>A0A7S4ACX2</accession>
<protein>
    <submittedName>
        <fullName evidence="3">Uncharacterized protein</fullName>
    </submittedName>
</protein>
<feature type="transmembrane region" description="Helical" evidence="2">
    <location>
        <begin position="160"/>
        <end position="180"/>
    </location>
</feature>
<feature type="compositionally biased region" description="Gly residues" evidence="1">
    <location>
        <begin position="343"/>
        <end position="353"/>
    </location>
</feature>
<sequence length="362" mass="39383">MSAPADIELAGGPRWLTSDIPTATSSNTKNTDARTERNVISVDRVMATTIENNDNSNSNNAQNMGSAADAASRKTWKQYFQEGFQRDYRLLLVTLVIIICINIPKVKWGLYPFTIYSTWIHEFCHGMAAIIAGGGISKLEIFPDSSGLAYTYLPNSNGRAFVASAGYQGTALVGFLLLIFRRTKRGPRSGTMIIACTMILSCILWVRNTFGLVFILSMGLVFAGLALMLPSTHIRNLYTILAVTCSLNAIASIHDLFGSNYTVNGQQTETDAHTMADIKGGSYLMWAGLWLSLACVLTMMGIVLAIPGPDEVADFTCCGICQDFGLFKLCNYPGQRWARRIRGGGTNNNGGEGNSTDYNEGL</sequence>
<name>A0A7S4ACX2_9STRA</name>
<dbReference type="InterPro" id="IPR049500">
    <property type="entry name" value="Peptidase_M50B-like"/>
</dbReference>
<feature type="region of interest" description="Disordered" evidence="1">
    <location>
        <begin position="1"/>
        <end position="34"/>
    </location>
</feature>
<keyword evidence="2" id="KW-0472">Membrane</keyword>
<dbReference type="PANTHER" id="PTHR33979">
    <property type="entry name" value="OS02G0221600 PROTEIN"/>
    <property type="match status" value="1"/>
</dbReference>
<reference evidence="3" key="1">
    <citation type="submission" date="2021-01" db="EMBL/GenBank/DDBJ databases">
        <authorList>
            <person name="Corre E."/>
            <person name="Pelletier E."/>
            <person name="Niang G."/>
            <person name="Scheremetjew M."/>
            <person name="Finn R."/>
            <person name="Kale V."/>
            <person name="Holt S."/>
            <person name="Cochrane G."/>
            <person name="Meng A."/>
            <person name="Brown T."/>
            <person name="Cohen L."/>
        </authorList>
    </citation>
    <scope>NUCLEOTIDE SEQUENCE</scope>
    <source>
        <strain evidence="3">10249 10 AB</strain>
    </source>
</reference>
<evidence type="ECO:0000313" key="3">
    <source>
        <dbReference type="EMBL" id="CAE0711452.1"/>
    </source>
</evidence>